<dbReference type="Proteomes" id="UP000030755">
    <property type="component" value="Unassembled WGS sequence"/>
</dbReference>
<evidence type="ECO:0000313" key="11">
    <source>
        <dbReference type="EMBL" id="EPZ35574.1"/>
    </source>
</evidence>
<dbReference type="InterPro" id="IPR050304">
    <property type="entry name" value="MT-severing_AAA_ATPase"/>
</dbReference>
<dbReference type="Pfam" id="PF00400">
    <property type="entry name" value="WD40"/>
    <property type="match status" value="1"/>
</dbReference>
<dbReference type="SUPFAM" id="SSF50978">
    <property type="entry name" value="WD40 repeat-like"/>
    <property type="match status" value="1"/>
</dbReference>
<dbReference type="STRING" id="988480.A0A075AZN6"/>
<dbReference type="Gene3D" id="1.10.472.80">
    <property type="entry name" value="Ypt/Rab-GAP domain of gyp1p, domain 3"/>
    <property type="match status" value="1"/>
</dbReference>
<dbReference type="HOGENOM" id="CLU_261165_0_0_1"/>
<comment type="subcellular location">
    <subcellularLocation>
        <location evidence="1">Cytoplasm</location>
        <location evidence="1">Cytoskeleton</location>
        <location evidence="1">Cilium basal body</location>
    </subcellularLocation>
    <subcellularLocation>
        <location evidence="2">Cytoplasm</location>
        <location evidence="2">Cytoskeleton</location>
        <location evidence="2">Microtubule organizing center</location>
        <location evidence="2">Centrosome</location>
        <location evidence="2">Centriolar satellite</location>
    </subcellularLocation>
</comment>
<dbReference type="Pfam" id="PF00004">
    <property type="entry name" value="AAA"/>
    <property type="match status" value="1"/>
</dbReference>
<comment type="function">
    <text evidence="8">Molecular adapter which is involved in cilium biogenesis. Part of a functional complex including OFD1 a centriolar protein involved in cilium assembly. Could regulate the cAMP-dependent phosphorylation of OFD1, and its subsequent ubiquitination by PJA2 which ultimately leads to its proteasomal degradation.</text>
</comment>
<evidence type="ECO:0000256" key="2">
    <source>
        <dbReference type="ARBA" id="ARBA00004607"/>
    </source>
</evidence>
<evidence type="ECO:0000313" key="12">
    <source>
        <dbReference type="Proteomes" id="UP000030755"/>
    </source>
</evidence>
<gene>
    <name evidence="11" type="ORF">O9G_005140</name>
</gene>
<dbReference type="SMART" id="SM00382">
    <property type="entry name" value="AAA"/>
    <property type="match status" value="1"/>
</dbReference>
<evidence type="ECO:0000259" key="10">
    <source>
        <dbReference type="PROSITE" id="PS50086"/>
    </source>
</evidence>
<keyword evidence="12" id="KW-1185">Reference proteome</keyword>
<dbReference type="InterPro" id="IPR001680">
    <property type="entry name" value="WD40_rpt"/>
</dbReference>
<dbReference type="InterPro" id="IPR015943">
    <property type="entry name" value="WD40/YVTN_repeat-like_dom_sf"/>
</dbReference>
<keyword evidence="7" id="KW-0067">ATP-binding</keyword>
<feature type="region of interest" description="Disordered" evidence="9">
    <location>
        <begin position="142"/>
        <end position="220"/>
    </location>
</feature>
<dbReference type="PANTHER" id="PTHR23074">
    <property type="entry name" value="AAA DOMAIN-CONTAINING"/>
    <property type="match status" value="1"/>
</dbReference>
<keyword evidence="5" id="KW-0547">Nucleotide-binding</keyword>
<dbReference type="GO" id="GO:0016887">
    <property type="term" value="F:ATP hydrolysis activity"/>
    <property type="evidence" value="ECO:0007669"/>
    <property type="project" value="InterPro"/>
</dbReference>
<dbReference type="InterPro" id="IPR027417">
    <property type="entry name" value="P-loop_NTPase"/>
</dbReference>
<dbReference type="InterPro" id="IPR003593">
    <property type="entry name" value="AAA+_ATPase"/>
</dbReference>
<comment type="similarity">
    <text evidence="3">Belongs to the AAA ATPase family.</text>
</comment>
<dbReference type="SUPFAM" id="SSF47923">
    <property type="entry name" value="Ypt/Rab-GAP domain of gyp1p"/>
    <property type="match status" value="1"/>
</dbReference>
<dbReference type="InterPro" id="IPR035969">
    <property type="entry name" value="Rab-GAP_TBC_sf"/>
</dbReference>
<dbReference type="SMART" id="SM00320">
    <property type="entry name" value="WD40"/>
    <property type="match status" value="4"/>
</dbReference>
<dbReference type="PANTHER" id="PTHR23074:SF17">
    <property type="entry name" value="FIDGETIN-LIKE PROTEIN 1"/>
    <property type="match status" value="1"/>
</dbReference>
<dbReference type="GO" id="GO:0005524">
    <property type="term" value="F:ATP binding"/>
    <property type="evidence" value="ECO:0007669"/>
    <property type="project" value="UniProtKB-KW"/>
</dbReference>
<dbReference type="Pfam" id="PF17862">
    <property type="entry name" value="AAA_lid_3"/>
    <property type="match status" value="1"/>
</dbReference>
<dbReference type="InterPro" id="IPR003959">
    <property type="entry name" value="ATPase_AAA_core"/>
</dbReference>
<dbReference type="InterPro" id="IPR036322">
    <property type="entry name" value="WD40_repeat_dom_sf"/>
</dbReference>
<dbReference type="GO" id="GO:0030030">
    <property type="term" value="P:cell projection organization"/>
    <property type="evidence" value="ECO:0007669"/>
    <property type="project" value="UniProtKB-KW"/>
</dbReference>
<evidence type="ECO:0000256" key="6">
    <source>
        <dbReference type="ARBA" id="ARBA00022794"/>
    </source>
</evidence>
<evidence type="ECO:0000256" key="7">
    <source>
        <dbReference type="ARBA" id="ARBA00022840"/>
    </source>
</evidence>
<feature type="domain" description="Rab-GAP TBC" evidence="10">
    <location>
        <begin position="896"/>
        <end position="1073"/>
    </location>
</feature>
<dbReference type="Gene3D" id="2.130.10.10">
    <property type="entry name" value="YVTN repeat-like/Quinoprotein amine dehydrogenase"/>
    <property type="match status" value="2"/>
</dbReference>
<dbReference type="PROSITE" id="PS50086">
    <property type="entry name" value="TBC_RABGAP"/>
    <property type="match status" value="1"/>
</dbReference>
<dbReference type="InterPro" id="IPR000195">
    <property type="entry name" value="Rab-GAP-TBC_dom"/>
</dbReference>
<dbReference type="Gene3D" id="3.40.50.300">
    <property type="entry name" value="P-loop containing nucleotide triphosphate hydrolases"/>
    <property type="match status" value="1"/>
</dbReference>
<accession>A0A075AZN6</accession>
<evidence type="ECO:0000256" key="3">
    <source>
        <dbReference type="ARBA" id="ARBA00006914"/>
    </source>
</evidence>
<reference evidence="11 12" key="1">
    <citation type="journal article" date="2013" name="Curr. Biol.">
        <title>Shared signatures of parasitism and phylogenomics unite Cryptomycota and microsporidia.</title>
        <authorList>
            <person name="James T.Y."/>
            <person name="Pelin A."/>
            <person name="Bonen L."/>
            <person name="Ahrendt S."/>
            <person name="Sain D."/>
            <person name="Corradi N."/>
            <person name="Stajich J.E."/>
        </authorList>
    </citation>
    <scope>NUCLEOTIDE SEQUENCE [LARGE SCALE GENOMIC DNA]</scope>
    <source>
        <strain evidence="11 12">CSF55</strain>
    </source>
</reference>
<dbReference type="InterPro" id="IPR003960">
    <property type="entry name" value="ATPase_AAA_CS"/>
</dbReference>
<dbReference type="FunFam" id="3.40.50.300:FF:000093">
    <property type="entry name" value="Fidgetin-like 1"/>
    <property type="match status" value="1"/>
</dbReference>
<protein>
    <recommendedName>
        <fullName evidence="4">TBC1 domain family member 31</fullName>
    </recommendedName>
</protein>
<organism evidence="11 12">
    <name type="scientific">Rozella allomycis (strain CSF55)</name>
    <dbReference type="NCBI Taxonomy" id="988480"/>
    <lineage>
        <taxon>Eukaryota</taxon>
        <taxon>Fungi</taxon>
        <taxon>Fungi incertae sedis</taxon>
        <taxon>Cryptomycota</taxon>
        <taxon>Cryptomycota incertae sedis</taxon>
        <taxon>Rozella</taxon>
    </lineage>
</organism>
<dbReference type="EMBL" id="KE560811">
    <property type="protein sequence ID" value="EPZ35574.1"/>
    <property type="molecule type" value="Genomic_DNA"/>
</dbReference>
<dbReference type="InterPro" id="IPR041569">
    <property type="entry name" value="AAA_lid_3"/>
</dbReference>
<dbReference type="Pfam" id="PF00566">
    <property type="entry name" value="RabGAP-TBC"/>
    <property type="match status" value="1"/>
</dbReference>
<dbReference type="FunFam" id="1.10.8.60:FF:000022">
    <property type="entry name" value="Fidgetin like 1"/>
    <property type="match status" value="1"/>
</dbReference>
<evidence type="ECO:0000256" key="1">
    <source>
        <dbReference type="ARBA" id="ARBA00004120"/>
    </source>
</evidence>
<dbReference type="SUPFAM" id="SSF52540">
    <property type="entry name" value="P-loop containing nucleoside triphosphate hydrolases"/>
    <property type="match status" value="1"/>
</dbReference>
<proteinExistence type="inferred from homology"/>
<dbReference type="PROSITE" id="PS00674">
    <property type="entry name" value="AAA"/>
    <property type="match status" value="1"/>
</dbReference>
<name>A0A075AZN6_ROZAC</name>
<dbReference type="Gene3D" id="1.10.8.60">
    <property type="match status" value="1"/>
</dbReference>
<keyword evidence="6" id="KW-0970">Cilium biogenesis/degradation</keyword>
<sequence>MERDFVLSKILHDNADPFFTSFLLNDGKYPITEYSLVDNAYYKEKDLLFQSDGDDLDIELKLPSMNQEENEFIESFDLKLTEWFQDRPKPQINKLNQHREERKNVVSRKESMEVIDIEESDKEETVQQRLAKQGCEFKTAKQLYDKNMKSKKKSYNQEESEKENKSEPVRRGRNLGMMRSSLHPYMNKKNDDNEETERSQPTSIYGGNKLKRSVKRPKVEEDEECEDERLKNIDPKMVKMIENEIMEVANAVTWDDIAGLDHPKKTIKEIVVWPMLRPDIFTGLRGPPKGILLFGPPGTGKTMFGKCIASQVNATFFSISASALTSKWIGEGEKMVRALFAVARVKQPSVIFIDEIDSLLTQRTDNEVEASRRIKTEFLIQFDGAGTDANDRILLIGATNRPHEIDEAARRRLSKRLYIPLPDEVARGTIVKTLMKTQQSSLSDAEITEIAKKTEGYSGSDMANLCREAALGPIRSIDDIENISLENVRPIQLCDFINALDQIRASVSDKDLDMYEKWNQDYGSVSKINTNDSIRCISKQGIQINCLKEFNSNILIAGMSDGSVRIIQSESGSLIATLKGHTSSVNYLDSHRDQRTLLSGSENECFLWDIIEKKKKRVLIGAASVGIHHAIFSPSGDKVVTMFKDNEIAVWSFETFYCLYKISIDVGIEAFPSDQESIDVDITLPISQSKFQLMQQPLCFSSDGTLLVIVSIVDSSLFVWKWNEQSLHQQIDIPLFKEANGFNTPIKQAKFIGNTKLIGIVSSIGLFIIVDAETGKLVYKMPKTVLFDFVEFSKDGKFLLGVPSEDPKAIKLMNLKDFIKPKEETFVKIINSDDNETGIQINDPFTVENQGNKIKPELKKKKELECISFLDLIELNENNTKINKKKLLNYLRNFGEFPEKYRILIWRFLLRLPENRQPFQSLCDKGLHPAFEKINRKYPIKSYQMIKTLERVLSCLGHWSPLFAECDYFPSFVFPFVNLFKGSWNTFTCFELVLTIILNWCQHWFEYFPSAPLHVLTMVHDLVKFHDKNLFNHLTKFNINAQIYAWPILQTFFASHFSSDEWAVLMDHIISEDPSFIYYLTVAYIRYHRETFLNMKTIQEFNKFHEQSIPTNVKMLLKSAKKIQTSTPTEIDIPKDIIEPFKPIPRSPSAYPLFSNYPVKIVHFQKKVRDKIRREELDFLQRKKVLHELSQLHQDIETDERKWIDYDNKVSTMMDEFWDKLIKDENDHQEKVSKINALETEQRTKLLKNIQKVRQNLVHQSDSFLNKQKDWEFKLDTARASLRETKIVGHEEFQKLIDEENEILK</sequence>
<evidence type="ECO:0000256" key="4">
    <source>
        <dbReference type="ARBA" id="ARBA00014199"/>
    </source>
</evidence>
<evidence type="ECO:0000256" key="5">
    <source>
        <dbReference type="ARBA" id="ARBA00022741"/>
    </source>
</evidence>
<evidence type="ECO:0000256" key="9">
    <source>
        <dbReference type="SAM" id="MobiDB-lite"/>
    </source>
</evidence>
<evidence type="ECO:0000256" key="8">
    <source>
        <dbReference type="ARBA" id="ARBA00034464"/>
    </source>
</evidence>
<dbReference type="OrthoDB" id="5578278at2759"/>